<dbReference type="PROSITE" id="PS50893">
    <property type="entry name" value="ABC_TRANSPORTER_2"/>
    <property type="match status" value="1"/>
</dbReference>
<organism evidence="10 11">
    <name type="scientific">Hyperthermus butylicus (strain DSM 5456 / JCM 9403 / PLM1-5)</name>
    <dbReference type="NCBI Taxonomy" id="415426"/>
    <lineage>
        <taxon>Archaea</taxon>
        <taxon>Thermoproteota</taxon>
        <taxon>Thermoprotei</taxon>
        <taxon>Desulfurococcales</taxon>
        <taxon>Pyrodictiaceae</taxon>
        <taxon>Hyperthermus</taxon>
    </lineage>
</organism>
<dbReference type="GO" id="GO:0015424">
    <property type="term" value="F:ABC-type amino acid transporter activity"/>
    <property type="evidence" value="ECO:0007669"/>
    <property type="project" value="InterPro"/>
</dbReference>
<evidence type="ECO:0000313" key="10">
    <source>
        <dbReference type="EMBL" id="ABM80543.1"/>
    </source>
</evidence>
<dbReference type="Pfam" id="PF00005">
    <property type="entry name" value="ABC_tran"/>
    <property type="match status" value="1"/>
</dbReference>
<keyword evidence="3" id="KW-0813">Transport</keyword>
<dbReference type="InterPro" id="IPR050086">
    <property type="entry name" value="MetN_ABC_transporter-like"/>
</dbReference>
<dbReference type="InterPro" id="IPR027417">
    <property type="entry name" value="P-loop_NTPase"/>
</dbReference>
<comment type="subcellular location">
    <subcellularLocation>
        <location evidence="1">Cell membrane</location>
        <topology evidence="1">Peripheral membrane protein</topology>
    </subcellularLocation>
</comment>
<dbReference type="PANTHER" id="PTHR43166">
    <property type="entry name" value="AMINO ACID IMPORT ATP-BINDING PROTEIN"/>
    <property type="match status" value="1"/>
</dbReference>
<evidence type="ECO:0000259" key="9">
    <source>
        <dbReference type="PROSITE" id="PS50893"/>
    </source>
</evidence>
<feature type="domain" description="ABC transporter" evidence="9">
    <location>
        <begin position="7"/>
        <end position="243"/>
    </location>
</feature>
<dbReference type="STRING" id="415426.Hbut_0687"/>
<evidence type="ECO:0000256" key="3">
    <source>
        <dbReference type="ARBA" id="ARBA00022448"/>
    </source>
</evidence>
<keyword evidence="7" id="KW-0029">Amino-acid transport</keyword>
<dbReference type="KEGG" id="hbu:Hbut_0687"/>
<dbReference type="SUPFAM" id="SSF52540">
    <property type="entry name" value="P-loop containing nucleoside triphosphate hydrolases"/>
    <property type="match status" value="1"/>
</dbReference>
<evidence type="ECO:0000256" key="5">
    <source>
        <dbReference type="ARBA" id="ARBA00022741"/>
    </source>
</evidence>
<dbReference type="PIRSF" id="PIRSF039085">
    <property type="entry name" value="ABC_ATPase_HisP"/>
    <property type="match status" value="1"/>
</dbReference>
<dbReference type="EMBL" id="CP000493">
    <property type="protein sequence ID" value="ABM80543.1"/>
    <property type="molecule type" value="Genomic_DNA"/>
</dbReference>
<keyword evidence="6 10" id="KW-0067">ATP-binding</keyword>
<dbReference type="InterPro" id="IPR017871">
    <property type="entry name" value="ABC_transporter-like_CS"/>
</dbReference>
<evidence type="ECO:0000256" key="1">
    <source>
        <dbReference type="ARBA" id="ARBA00004202"/>
    </source>
</evidence>
<sequence length="251" mass="28599">MNSDIVLRVENLWKSFGSQTVLRGVSFTVRRGEVKVIIGPSGSGKSTLLRCINLLVRPDRGRIELEGIEVYPRPAMKINKIRERIGFVFQQFNLFMHLTALDNVRIGLVKVKKLPPEEATRRAVEALKMVGITEDLWHKYPAQLSGGQQQRVAIARAIAMEPSIILMDEPTSALDPELVGEVLKVIEELARRRTTMLIVTHELDFALEAADEIMVLDQGVIVERGSPEEILRNPKHERTRRFIERIARRRH</sequence>
<dbReference type="InterPro" id="IPR030679">
    <property type="entry name" value="ABC_ATPase_HisP-typ"/>
</dbReference>
<dbReference type="eggNOG" id="arCOG00923">
    <property type="taxonomic scope" value="Archaea"/>
</dbReference>
<gene>
    <name evidence="10" type="ordered locus">Hbut_0687</name>
</gene>
<dbReference type="InterPro" id="IPR003593">
    <property type="entry name" value="AAA+_ATPase"/>
</dbReference>
<evidence type="ECO:0000256" key="7">
    <source>
        <dbReference type="ARBA" id="ARBA00022970"/>
    </source>
</evidence>
<dbReference type="RefSeq" id="WP_011821861.1">
    <property type="nucleotide sequence ID" value="NC_008818.1"/>
</dbReference>
<keyword evidence="8" id="KW-0472">Membrane</keyword>
<accession>A2BKN2</accession>
<dbReference type="GO" id="GO:0005886">
    <property type="term" value="C:plasma membrane"/>
    <property type="evidence" value="ECO:0007669"/>
    <property type="project" value="UniProtKB-SubCell"/>
</dbReference>
<dbReference type="GeneID" id="4782093"/>
<comment type="similarity">
    <text evidence="2">Belongs to the ABC transporter superfamily.</text>
</comment>
<dbReference type="Gene3D" id="3.40.50.300">
    <property type="entry name" value="P-loop containing nucleotide triphosphate hydrolases"/>
    <property type="match status" value="1"/>
</dbReference>
<evidence type="ECO:0000313" key="11">
    <source>
        <dbReference type="Proteomes" id="UP000002593"/>
    </source>
</evidence>
<evidence type="ECO:0000256" key="6">
    <source>
        <dbReference type="ARBA" id="ARBA00022840"/>
    </source>
</evidence>
<keyword evidence="4" id="KW-1003">Cell membrane</keyword>
<dbReference type="EnsemblBacteria" id="ABM80543">
    <property type="protein sequence ID" value="ABM80543"/>
    <property type="gene ID" value="Hbut_0687"/>
</dbReference>
<keyword evidence="5" id="KW-0547">Nucleotide-binding</keyword>
<reference evidence="10 11" key="1">
    <citation type="journal article" date="2007" name="Archaea">
        <title>The genome of Hyperthermus butylicus: a sulfur-reducing, peptide fermenting, neutrophilic Crenarchaeote growing up to 108 degrees C.</title>
        <authorList>
            <person name="Brugger K."/>
            <person name="Chen L."/>
            <person name="Stark M."/>
            <person name="Zibat A."/>
            <person name="Redder P."/>
            <person name="Ruepp A."/>
            <person name="Awayez M."/>
            <person name="She Q."/>
            <person name="Garrett R.A."/>
            <person name="Klenk H.P."/>
        </authorList>
    </citation>
    <scope>NUCLEOTIDE SEQUENCE [LARGE SCALE GENOMIC DNA]</scope>
    <source>
        <strain evidence="11">DSM 5456 / JCM 9403 / PLM1-5</strain>
    </source>
</reference>
<dbReference type="HOGENOM" id="CLU_000604_1_22_2"/>
<proteinExistence type="inferred from homology"/>
<keyword evidence="11" id="KW-1185">Reference proteome</keyword>
<dbReference type="Proteomes" id="UP000002593">
    <property type="component" value="Chromosome"/>
</dbReference>
<dbReference type="PANTHER" id="PTHR43166:SF9">
    <property type="entry name" value="GLUTAMATE_ASPARTATE IMPORT ATP-BINDING PROTEIN GLTL"/>
    <property type="match status" value="1"/>
</dbReference>
<dbReference type="GO" id="GO:0016887">
    <property type="term" value="F:ATP hydrolysis activity"/>
    <property type="evidence" value="ECO:0007669"/>
    <property type="project" value="InterPro"/>
</dbReference>
<dbReference type="PROSITE" id="PS00211">
    <property type="entry name" value="ABC_TRANSPORTER_1"/>
    <property type="match status" value="1"/>
</dbReference>
<dbReference type="SMART" id="SM00382">
    <property type="entry name" value="AAA"/>
    <property type="match status" value="1"/>
</dbReference>
<evidence type="ECO:0000256" key="4">
    <source>
        <dbReference type="ARBA" id="ARBA00022475"/>
    </source>
</evidence>
<name>A2BKN2_HYPBU</name>
<protein>
    <submittedName>
        <fullName evidence="10">Glutamine transport ATP-binding protein P</fullName>
    </submittedName>
</protein>
<dbReference type="InterPro" id="IPR003439">
    <property type="entry name" value="ABC_transporter-like_ATP-bd"/>
</dbReference>
<evidence type="ECO:0000256" key="2">
    <source>
        <dbReference type="ARBA" id="ARBA00005417"/>
    </source>
</evidence>
<dbReference type="GO" id="GO:0005524">
    <property type="term" value="F:ATP binding"/>
    <property type="evidence" value="ECO:0007669"/>
    <property type="project" value="UniProtKB-KW"/>
</dbReference>
<evidence type="ECO:0000256" key="8">
    <source>
        <dbReference type="ARBA" id="ARBA00023136"/>
    </source>
</evidence>
<dbReference type="AlphaFoldDB" id="A2BKN2"/>